<feature type="domain" description="Fe/B12 periplasmic-binding" evidence="3">
    <location>
        <begin position="75"/>
        <end position="331"/>
    </location>
</feature>
<reference evidence="4 5" key="1">
    <citation type="submission" date="2019-09" db="EMBL/GenBank/DDBJ databases">
        <title>In-depth cultivation of the pig gut microbiome towards novel bacterial diversity and tailored functional studies.</title>
        <authorList>
            <person name="Wylensek D."/>
            <person name="Hitch T.C.A."/>
            <person name="Clavel T."/>
        </authorList>
    </citation>
    <scope>NUCLEOTIDE SEQUENCE [LARGE SCALE GENOMIC DNA]</scope>
    <source>
        <strain evidence="4 5">WCA3-693-APC-4?</strain>
    </source>
</reference>
<dbReference type="RefSeq" id="WP_154438911.1">
    <property type="nucleotide sequence ID" value="NZ_VUNQ01000004.1"/>
</dbReference>
<dbReference type="Gene3D" id="3.40.50.1980">
    <property type="entry name" value="Nitrogenase molybdenum iron protein domain"/>
    <property type="match status" value="2"/>
</dbReference>
<gene>
    <name evidence="4" type="ORF">FYJ83_03270</name>
</gene>
<dbReference type="PROSITE" id="PS50983">
    <property type="entry name" value="FE_B12_PBP"/>
    <property type="match status" value="1"/>
</dbReference>
<protein>
    <submittedName>
        <fullName evidence="4">ABC transporter substrate-binding protein</fullName>
    </submittedName>
</protein>
<dbReference type="Gene3D" id="1.20.58.2180">
    <property type="match status" value="1"/>
</dbReference>
<dbReference type="PANTHER" id="PTHR30535">
    <property type="entry name" value="VITAMIN B12-BINDING PROTEIN"/>
    <property type="match status" value="1"/>
</dbReference>
<evidence type="ECO:0000256" key="2">
    <source>
        <dbReference type="SAM" id="Coils"/>
    </source>
</evidence>
<dbReference type="InterPro" id="IPR050902">
    <property type="entry name" value="ABC_Transporter_SBP"/>
</dbReference>
<sequence length="360" mass="40384">MKFWKRSILFLLVFVISVSMVGCKPKGESKVDEEITDASTEELQNKELEQESEESEIIITDHLGRTVTLDKKAEKIVSGYYITTSMMIALGLEDNVVGIEAKAKSRPIYSLAAPEFLELPNVGTAKEFNLEGTIALEPDLVILPIRLKDAVESLEKMGIKVIAVNPENMDLLKETLKIVGLATGTTERADRLISYYDNKYIQIEKLAGAEKKKVYLGGNSDFLSTAAKNMYQNHMIEAAGGINVASDIDDTYWATISYEQLIAYNPDIIVIVPEADYTKDDIINDAKLAGINAVKNNKIYVMPDTFEAWDSPVPSSILGTMWLTFVINEDTQNFDDFKEEVANFYETFYDFTVDREKITK</sequence>
<keyword evidence="5" id="KW-1185">Reference proteome</keyword>
<name>A0A6N7XFI0_9FIRM</name>
<accession>A0A6N7XFI0</accession>
<evidence type="ECO:0000259" key="3">
    <source>
        <dbReference type="PROSITE" id="PS50983"/>
    </source>
</evidence>
<comment type="caution">
    <text evidence="4">The sequence shown here is derived from an EMBL/GenBank/DDBJ whole genome shotgun (WGS) entry which is preliminary data.</text>
</comment>
<dbReference type="InterPro" id="IPR002491">
    <property type="entry name" value="ABC_transptr_periplasmic_BD"/>
</dbReference>
<dbReference type="PROSITE" id="PS51257">
    <property type="entry name" value="PROKAR_LIPOPROTEIN"/>
    <property type="match status" value="1"/>
</dbReference>
<proteinExistence type="inferred from homology"/>
<evidence type="ECO:0000313" key="4">
    <source>
        <dbReference type="EMBL" id="MSU00486.1"/>
    </source>
</evidence>
<evidence type="ECO:0000313" key="5">
    <source>
        <dbReference type="Proteomes" id="UP000469523"/>
    </source>
</evidence>
<dbReference type="PANTHER" id="PTHR30535:SF34">
    <property type="entry name" value="MOLYBDATE-BINDING PROTEIN MOLA"/>
    <property type="match status" value="1"/>
</dbReference>
<dbReference type="SUPFAM" id="SSF53807">
    <property type="entry name" value="Helical backbone' metal receptor"/>
    <property type="match status" value="1"/>
</dbReference>
<evidence type="ECO:0000256" key="1">
    <source>
        <dbReference type="ARBA" id="ARBA00008814"/>
    </source>
</evidence>
<organism evidence="4 5">
    <name type="scientific">Tissierella pigra</name>
    <dbReference type="NCBI Taxonomy" id="2607614"/>
    <lineage>
        <taxon>Bacteria</taxon>
        <taxon>Bacillati</taxon>
        <taxon>Bacillota</taxon>
        <taxon>Tissierellia</taxon>
        <taxon>Tissierellales</taxon>
        <taxon>Tissierellaceae</taxon>
        <taxon>Tissierella</taxon>
    </lineage>
</organism>
<dbReference type="Pfam" id="PF01497">
    <property type="entry name" value="Peripla_BP_2"/>
    <property type="match status" value="1"/>
</dbReference>
<dbReference type="AlphaFoldDB" id="A0A6N7XFI0"/>
<dbReference type="EMBL" id="VUNQ01000004">
    <property type="protein sequence ID" value="MSU00486.1"/>
    <property type="molecule type" value="Genomic_DNA"/>
</dbReference>
<keyword evidence="2" id="KW-0175">Coiled coil</keyword>
<dbReference type="Proteomes" id="UP000469523">
    <property type="component" value="Unassembled WGS sequence"/>
</dbReference>
<comment type="similarity">
    <text evidence="1">Belongs to the bacterial solute-binding protein 8 family.</text>
</comment>
<feature type="coiled-coil region" evidence="2">
    <location>
        <begin position="31"/>
        <end position="58"/>
    </location>
</feature>